<accession>A0A9N8W277</accession>
<dbReference type="OrthoDB" id="2369547at2759"/>
<keyword evidence="2" id="KW-1185">Reference proteome</keyword>
<organism evidence="1 2">
    <name type="scientific">Cetraspora pellucida</name>
    <dbReference type="NCBI Taxonomy" id="1433469"/>
    <lineage>
        <taxon>Eukaryota</taxon>
        <taxon>Fungi</taxon>
        <taxon>Fungi incertae sedis</taxon>
        <taxon>Mucoromycota</taxon>
        <taxon>Glomeromycotina</taxon>
        <taxon>Glomeromycetes</taxon>
        <taxon>Diversisporales</taxon>
        <taxon>Gigasporaceae</taxon>
        <taxon>Cetraspora</taxon>
    </lineage>
</organism>
<dbReference type="Proteomes" id="UP000789759">
    <property type="component" value="Unassembled WGS sequence"/>
</dbReference>
<dbReference type="AlphaFoldDB" id="A0A9N8W277"/>
<evidence type="ECO:0000313" key="1">
    <source>
        <dbReference type="EMBL" id="CAG8469526.1"/>
    </source>
</evidence>
<dbReference type="EMBL" id="CAJVQA010000335">
    <property type="protein sequence ID" value="CAG8469526.1"/>
    <property type="molecule type" value="Genomic_DNA"/>
</dbReference>
<protein>
    <submittedName>
        <fullName evidence="1">2098_t:CDS:1</fullName>
    </submittedName>
</protein>
<proteinExistence type="predicted"/>
<comment type="caution">
    <text evidence="1">The sequence shown here is derived from an EMBL/GenBank/DDBJ whole genome shotgun (WGS) entry which is preliminary data.</text>
</comment>
<reference evidence="1" key="1">
    <citation type="submission" date="2021-06" db="EMBL/GenBank/DDBJ databases">
        <authorList>
            <person name="Kallberg Y."/>
            <person name="Tangrot J."/>
            <person name="Rosling A."/>
        </authorList>
    </citation>
    <scope>NUCLEOTIDE SEQUENCE</scope>
    <source>
        <strain evidence="1">FL966</strain>
    </source>
</reference>
<name>A0A9N8W277_9GLOM</name>
<sequence>MSTIYITPEELIKTGDIIQELHYVCYIHSSLQSGYICERSEQSSDIVTSAFTAITSVYQMVFDTKAKFLGLMYLGLN</sequence>
<evidence type="ECO:0000313" key="2">
    <source>
        <dbReference type="Proteomes" id="UP000789759"/>
    </source>
</evidence>
<gene>
    <name evidence="1" type="ORF">CPELLU_LOCUS1005</name>
</gene>